<dbReference type="EMBL" id="CP000031">
    <property type="protein sequence ID" value="AAV93765.1"/>
    <property type="molecule type" value="Genomic_DNA"/>
</dbReference>
<name>Q5LW95_RUEPO</name>
<dbReference type="PaxDb" id="246200-SPO0447"/>
<evidence type="ECO:0000313" key="2">
    <source>
        <dbReference type="Proteomes" id="UP000001023"/>
    </source>
</evidence>
<reference evidence="1 2" key="2">
    <citation type="journal article" date="2014" name="Stand. Genomic Sci.">
        <title>An updated genome annotation for the model marine bacterium Ruegeria pomeroyi DSS-3.</title>
        <authorList>
            <person name="Rivers A.R."/>
            <person name="Smith C.B."/>
            <person name="Moran M.A."/>
        </authorList>
    </citation>
    <scope>GENOME REANNOTATION</scope>
    <source>
        <strain evidence="2">ATCC 700808 / DSM 15171 / DSS-3</strain>
    </source>
</reference>
<keyword evidence="2" id="KW-1185">Reference proteome</keyword>
<sequence>MIYVILKIYKNVNISAVRALVPPDLGAKGHIKWGKTNMTCDSVKWTLTSGDVTVEVIATDDGFGNITFTYELVSGIADLNGFFIDIGNDGGDISKLSGGNNMKGSDSDGDRLDGFDIAEEIGTVGGNDEDTTSGTLTFTMAELGISSLAELADAEIGIRATSVGEDREDSLKLADTGTYCPVEPPSDDDFPEWGQDISHVVFVFNQTVGDTSGDGYYTIKVDYTDALVAAQGNDLDDYIDDFLFALINDDTNVPFLEPDADLMGVVIKGGLQTTEYYAYGDYNTNGTDPDPLPAGIGFALPGDKGTVDPVNEIDLALSVDDSGDFIFA</sequence>
<dbReference type="AlphaFoldDB" id="Q5LW95"/>
<reference evidence="1 2" key="1">
    <citation type="journal article" date="2004" name="Nature">
        <title>Genome sequence of Silicibacter pomeroyi reveals adaptations to the marine environment.</title>
        <authorList>
            <person name="Moran M.A."/>
            <person name="Buchan A."/>
            <person name="Gonzalez J.M."/>
            <person name="Heidelberg J.F."/>
            <person name="Whitman W.B."/>
            <person name="Kiene R.P."/>
            <person name="Henriksen J.R."/>
            <person name="King G.M."/>
            <person name="Belas R."/>
            <person name="Fuqua C."/>
            <person name="Brinkac L."/>
            <person name="Lewis M."/>
            <person name="Johri S."/>
            <person name="Weaver B."/>
            <person name="Pai G."/>
            <person name="Eisen J.A."/>
            <person name="Rahe E."/>
            <person name="Sheldon W.M."/>
            <person name="Ye W."/>
            <person name="Miller T.R."/>
            <person name="Carlton J."/>
            <person name="Rasko D.A."/>
            <person name="Paulsen I.T."/>
            <person name="Ren Q."/>
            <person name="Daugherty S.C."/>
            <person name="Deboy R.T."/>
            <person name="Dodson R.J."/>
            <person name="Durkin A.S."/>
            <person name="Madupu R."/>
            <person name="Nelson W.C."/>
            <person name="Sullivan S.A."/>
            <person name="Rosovitz M.J."/>
            <person name="Haft D.H."/>
            <person name="Selengut J."/>
            <person name="Ward N."/>
        </authorList>
    </citation>
    <scope>NUCLEOTIDE SEQUENCE [LARGE SCALE GENOMIC DNA]</scope>
    <source>
        <strain evidence="2">ATCC 700808 / DSM 15171 / DSS-3</strain>
    </source>
</reference>
<dbReference type="KEGG" id="sil:SPO0447"/>
<protein>
    <submittedName>
        <fullName evidence="1">Uncharacterized protein</fullName>
    </submittedName>
</protein>
<organism evidence="1 2">
    <name type="scientific">Ruegeria pomeroyi (strain ATCC 700808 / DSM 15171 / DSS-3)</name>
    <name type="common">Silicibacter pomeroyi</name>
    <dbReference type="NCBI Taxonomy" id="246200"/>
    <lineage>
        <taxon>Bacteria</taxon>
        <taxon>Pseudomonadati</taxon>
        <taxon>Pseudomonadota</taxon>
        <taxon>Alphaproteobacteria</taxon>
        <taxon>Rhodobacterales</taxon>
        <taxon>Roseobacteraceae</taxon>
        <taxon>Ruegeria</taxon>
    </lineage>
</organism>
<evidence type="ECO:0000313" key="1">
    <source>
        <dbReference type="EMBL" id="AAV93765.1"/>
    </source>
</evidence>
<dbReference type="eggNOG" id="ENOG502ZU0X">
    <property type="taxonomic scope" value="Bacteria"/>
</dbReference>
<dbReference type="Proteomes" id="UP000001023">
    <property type="component" value="Chromosome"/>
</dbReference>
<proteinExistence type="predicted"/>
<accession>Q5LW95</accession>
<gene>
    <name evidence="1" type="ordered locus">SPO0447</name>
</gene>
<dbReference type="STRING" id="246200.SPO0447"/>
<dbReference type="HOGENOM" id="CLU_847004_0_0_5"/>